<organism evidence="1 2">
    <name type="scientific">Mycobacterium phage Urkel</name>
    <dbReference type="NCBI Taxonomy" id="1912978"/>
    <lineage>
        <taxon>Viruses</taxon>
        <taxon>Duplodnaviria</taxon>
        <taxon>Heunggongvirae</taxon>
        <taxon>Uroviricota</taxon>
        <taxon>Caudoviricetes</taxon>
        <taxon>Weiservirinae</taxon>
        <taxon>Anayavirus</taxon>
        <taxon>Anayavirus urkel</taxon>
    </lineage>
</organism>
<evidence type="ECO:0000313" key="1">
    <source>
        <dbReference type="EMBL" id="AOZ61604.1"/>
    </source>
</evidence>
<proteinExistence type="predicted"/>
<dbReference type="EMBL" id="KX657796">
    <property type="protein sequence ID" value="AOZ61604.1"/>
    <property type="molecule type" value="Genomic_DNA"/>
</dbReference>
<reference evidence="1 2" key="1">
    <citation type="submission" date="2016-08" db="EMBL/GenBank/DDBJ databases">
        <authorList>
            <person name="Yazzolino P."/>
            <person name="Kempthorne D."/>
            <person name="Kittridge C."/>
            <person name="Noyes R."/>
            <person name="Winters C."/>
            <person name="Ziebert K."/>
            <person name="Anton T."/>
            <person name="MacKenzie A."/>
            <person name="Murphy A."/>
            <person name="Novajovsky A."/>
            <person name="Ettinger W.F."/>
            <person name="Ettinger A.-S.H."/>
            <person name="Anders K.R."/>
            <person name="Bradley K.W."/>
            <person name="Asai D.J."/>
            <person name="Bowman C.A."/>
            <person name="Russell D.A."/>
            <person name="Pope W.H."/>
            <person name="Jacobs-Sera D."/>
            <person name="Hendrix R.W."/>
            <person name="Hatfull G.F."/>
        </authorList>
    </citation>
    <scope>NUCLEOTIDE SEQUENCE [LARGE SCALE GENOMIC DNA]</scope>
</reference>
<keyword evidence="2" id="KW-1185">Reference proteome</keyword>
<name>A0A1I9S4W0_9CAUD</name>
<evidence type="ECO:0000313" key="2">
    <source>
        <dbReference type="Proteomes" id="UP000223035"/>
    </source>
</evidence>
<accession>A0A1I9S4W0</accession>
<protein>
    <submittedName>
        <fullName evidence="1">Uncharacterized protein</fullName>
    </submittedName>
</protein>
<gene>
    <name evidence="1" type="ORF">SEA_URKEL_79</name>
</gene>
<sequence length="57" mass="6041">MNTFNLTGRTKAGTSWSVVGDRAAVAVRFGRFSLRASLAQLSIAEIARTVVVSSEAL</sequence>
<dbReference type="Proteomes" id="UP000223035">
    <property type="component" value="Segment"/>
</dbReference>